<dbReference type="Gene3D" id="1.10.287.130">
    <property type="match status" value="1"/>
</dbReference>
<dbReference type="InterPro" id="IPR003594">
    <property type="entry name" value="HATPase_dom"/>
</dbReference>
<dbReference type="Proteomes" id="UP000198397">
    <property type="component" value="Unassembled WGS sequence"/>
</dbReference>
<dbReference type="RefSeq" id="WP_245809875.1">
    <property type="nucleotide sequence ID" value="NZ_FZNQ01000001.1"/>
</dbReference>
<evidence type="ECO:0000256" key="5">
    <source>
        <dbReference type="ARBA" id="ARBA00022777"/>
    </source>
</evidence>
<dbReference type="SMART" id="SM00387">
    <property type="entry name" value="HATPase_c"/>
    <property type="match status" value="1"/>
</dbReference>
<proteinExistence type="predicted"/>
<evidence type="ECO:0000256" key="2">
    <source>
        <dbReference type="ARBA" id="ARBA00012438"/>
    </source>
</evidence>
<evidence type="ECO:0000256" key="4">
    <source>
        <dbReference type="ARBA" id="ARBA00022679"/>
    </source>
</evidence>
<dbReference type="AlphaFoldDB" id="A0A238ULT7"/>
<evidence type="ECO:0000313" key="9">
    <source>
        <dbReference type="EMBL" id="SNR22931.1"/>
    </source>
</evidence>
<dbReference type="SUPFAM" id="SSF47384">
    <property type="entry name" value="Homodimeric domain of signal transducing histidine kinase"/>
    <property type="match status" value="1"/>
</dbReference>
<dbReference type="InterPro" id="IPR004358">
    <property type="entry name" value="Sig_transdc_His_kin-like_C"/>
</dbReference>
<dbReference type="Pfam" id="PF00512">
    <property type="entry name" value="HisKA"/>
    <property type="match status" value="1"/>
</dbReference>
<dbReference type="Pfam" id="PF01590">
    <property type="entry name" value="GAF"/>
    <property type="match status" value="1"/>
</dbReference>
<evidence type="ECO:0000259" key="8">
    <source>
        <dbReference type="PROSITE" id="PS50109"/>
    </source>
</evidence>
<comment type="catalytic activity">
    <reaction evidence="1">
        <text>ATP + protein L-histidine = ADP + protein N-phospho-L-histidine.</text>
        <dbReference type="EC" id="2.7.13.3"/>
    </reaction>
</comment>
<evidence type="ECO:0000256" key="3">
    <source>
        <dbReference type="ARBA" id="ARBA00022553"/>
    </source>
</evidence>
<organism evidence="9 10">
    <name type="scientific">Halorubrum vacuolatum</name>
    <name type="common">Natronobacterium vacuolatum</name>
    <dbReference type="NCBI Taxonomy" id="63740"/>
    <lineage>
        <taxon>Archaea</taxon>
        <taxon>Methanobacteriati</taxon>
        <taxon>Methanobacteriota</taxon>
        <taxon>Stenosarchaea group</taxon>
        <taxon>Halobacteria</taxon>
        <taxon>Halobacteriales</taxon>
        <taxon>Haloferacaceae</taxon>
        <taxon>Halorubrum</taxon>
    </lineage>
</organism>
<keyword evidence="4" id="KW-0808">Transferase</keyword>
<evidence type="ECO:0000256" key="6">
    <source>
        <dbReference type="ARBA" id="ARBA00023012"/>
    </source>
</evidence>
<feature type="domain" description="Histidine kinase" evidence="8">
    <location>
        <begin position="230"/>
        <end position="422"/>
    </location>
</feature>
<dbReference type="SMART" id="SM00388">
    <property type="entry name" value="HisKA"/>
    <property type="match status" value="1"/>
</dbReference>
<dbReference type="InterPro" id="IPR036890">
    <property type="entry name" value="HATPase_C_sf"/>
</dbReference>
<keyword evidence="3" id="KW-0597">Phosphoprotein</keyword>
<dbReference type="SMART" id="SM00065">
    <property type="entry name" value="GAF"/>
    <property type="match status" value="1"/>
</dbReference>
<evidence type="ECO:0000256" key="1">
    <source>
        <dbReference type="ARBA" id="ARBA00000085"/>
    </source>
</evidence>
<dbReference type="InterPro" id="IPR003661">
    <property type="entry name" value="HisK_dim/P_dom"/>
</dbReference>
<dbReference type="PANTHER" id="PTHR43711">
    <property type="entry name" value="TWO-COMPONENT HISTIDINE KINASE"/>
    <property type="match status" value="1"/>
</dbReference>
<dbReference type="PRINTS" id="PR00344">
    <property type="entry name" value="BCTRLSENSOR"/>
</dbReference>
<name>A0A238ULT7_HALVU</name>
<dbReference type="Pfam" id="PF02518">
    <property type="entry name" value="HATPase_c"/>
    <property type="match status" value="1"/>
</dbReference>
<sequence>MCDDQPNGAADRSDPADTTTVGGTDGGSGADEQGDGAHLLDIEERGDPREGDERPNAAEARERLYAVMRGDDSFETKAERAMAIGRAYLGVENGYLARIDPDGDYWRSIASTDPDDGQFPAGVTSSLAGTYCRRVIDGTASLAIHDAVSQGLRDDPVYQDHGISCYHGTPLYVDDRPYGTLCFVSFDPREEAFTDAETMFAELIARMLEAELLRERTAAQVARLDDFASVVSHDLRNPLNVAQGRIALERERTDSGNLEAAARAIDRMEGLIEDVLTMAREGDTVEEKDLRTVQLSSVVDDCWRAVETGSATVTVGDDVRFRADPSRLARLVENCFRNAVEHGGSDVTIRIGALRADNGFYIEDDGPGIPEDDRDRIFESGFSTGTAGAGLGLSIVKGIVEAHGWRITVTDARDGGARFEVSDVIVIE</sequence>
<evidence type="ECO:0000256" key="7">
    <source>
        <dbReference type="SAM" id="MobiDB-lite"/>
    </source>
</evidence>
<gene>
    <name evidence="9" type="ORF">SAMN06264855_10132</name>
</gene>
<dbReference type="InterPro" id="IPR029016">
    <property type="entry name" value="GAF-like_dom_sf"/>
</dbReference>
<evidence type="ECO:0000313" key="10">
    <source>
        <dbReference type="Proteomes" id="UP000198397"/>
    </source>
</evidence>
<dbReference type="InterPro" id="IPR036097">
    <property type="entry name" value="HisK_dim/P_sf"/>
</dbReference>
<keyword evidence="6" id="KW-0902">Two-component regulatory system</keyword>
<dbReference type="CDD" id="cd00075">
    <property type="entry name" value="HATPase"/>
    <property type="match status" value="1"/>
</dbReference>
<dbReference type="InterPro" id="IPR005467">
    <property type="entry name" value="His_kinase_dom"/>
</dbReference>
<protein>
    <recommendedName>
        <fullName evidence="2">histidine kinase</fullName>
        <ecNumber evidence="2">2.7.13.3</ecNumber>
    </recommendedName>
</protein>
<dbReference type="SUPFAM" id="SSF55781">
    <property type="entry name" value="GAF domain-like"/>
    <property type="match status" value="1"/>
</dbReference>
<dbReference type="GO" id="GO:0000155">
    <property type="term" value="F:phosphorelay sensor kinase activity"/>
    <property type="evidence" value="ECO:0007669"/>
    <property type="project" value="InterPro"/>
</dbReference>
<dbReference type="Gene3D" id="3.30.565.10">
    <property type="entry name" value="Histidine kinase-like ATPase, C-terminal domain"/>
    <property type="match status" value="1"/>
</dbReference>
<keyword evidence="10" id="KW-1185">Reference proteome</keyword>
<dbReference type="PANTHER" id="PTHR43711:SF1">
    <property type="entry name" value="HISTIDINE KINASE 1"/>
    <property type="match status" value="1"/>
</dbReference>
<feature type="region of interest" description="Disordered" evidence="7">
    <location>
        <begin position="1"/>
        <end position="59"/>
    </location>
</feature>
<reference evidence="9 10" key="1">
    <citation type="submission" date="2017-06" db="EMBL/GenBank/DDBJ databases">
        <authorList>
            <person name="Kim H.J."/>
            <person name="Triplett B.A."/>
        </authorList>
    </citation>
    <scope>NUCLEOTIDE SEQUENCE [LARGE SCALE GENOMIC DNA]</scope>
    <source>
        <strain evidence="9 10">DSM 8800</strain>
    </source>
</reference>
<dbReference type="SUPFAM" id="SSF55874">
    <property type="entry name" value="ATPase domain of HSP90 chaperone/DNA topoisomerase II/histidine kinase"/>
    <property type="match status" value="1"/>
</dbReference>
<dbReference type="InterPro" id="IPR003018">
    <property type="entry name" value="GAF"/>
</dbReference>
<dbReference type="EC" id="2.7.13.3" evidence="2"/>
<feature type="compositionally biased region" description="Basic and acidic residues" evidence="7">
    <location>
        <begin position="38"/>
        <end position="59"/>
    </location>
</feature>
<accession>A0A238ULT7</accession>
<keyword evidence="5 9" id="KW-0418">Kinase</keyword>
<dbReference type="CDD" id="cd00082">
    <property type="entry name" value="HisKA"/>
    <property type="match status" value="1"/>
</dbReference>
<dbReference type="PROSITE" id="PS50109">
    <property type="entry name" value="HIS_KIN"/>
    <property type="match status" value="1"/>
</dbReference>
<dbReference type="Gene3D" id="3.30.450.40">
    <property type="match status" value="1"/>
</dbReference>
<dbReference type="InterPro" id="IPR050736">
    <property type="entry name" value="Sensor_HK_Regulatory"/>
</dbReference>
<dbReference type="EMBL" id="FZNQ01000001">
    <property type="protein sequence ID" value="SNR22931.1"/>
    <property type="molecule type" value="Genomic_DNA"/>
</dbReference>